<dbReference type="Gene3D" id="1.10.287.470">
    <property type="entry name" value="Helix hairpin bin"/>
    <property type="match status" value="1"/>
</dbReference>
<dbReference type="EMBL" id="JACSPQ010000010">
    <property type="protein sequence ID" value="MBD8002461.1"/>
    <property type="molecule type" value="Genomic_DNA"/>
</dbReference>
<keyword evidence="2" id="KW-0813">Transport</keyword>
<evidence type="ECO:0000259" key="3">
    <source>
        <dbReference type="Pfam" id="PF25975"/>
    </source>
</evidence>
<dbReference type="Gene3D" id="2.40.50.100">
    <property type="match status" value="1"/>
</dbReference>
<evidence type="ECO:0000256" key="2">
    <source>
        <dbReference type="ARBA" id="ARBA00022448"/>
    </source>
</evidence>
<dbReference type="InterPro" id="IPR051909">
    <property type="entry name" value="MFP_Cation_Efflux"/>
</dbReference>
<reference evidence="4 5" key="1">
    <citation type="submission" date="2020-08" db="EMBL/GenBank/DDBJ databases">
        <title>A Genomic Blueprint of the Chicken Gut Microbiome.</title>
        <authorList>
            <person name="Gilroy R."/>
            <person name="Ravi A."/>
            <person name="Getino M."/>
            <person name="Pursley I."/>
            <person name="Horton D.L."/>
            <person name="Alikhan N.-F."/>
            <person name="Baker D."/>
            <person name="Gharbi K."/>
            <person name="Hall N."/>
            <person name="Watson M."/>
            <person name="Adriaenssens E.M."/>
            <person name="Foster-Nyarko E."/>
            <person name="Jarju S."/>
            <person name="Secka A."/>
            <person name="Antonio M."/>
            <person name="Oren A."/>
            <person name="Chaudhuri R."/>
            <person name="La Ragione R.M."/>
            <person name="Hildebrand F."/>
            <person name="Pallen M.J."/>
        </authorList>
    </citation>
    <scope>NUCLEOTIDE SEQUENCE [LARGE SCALE GENOMIC DNA]</scope>
    <source>
        <strain evidence="4 5">Sa1YUN3</strain>
    </source>
</reference>
<dbReference type="NCBIfam" id="TIGR01730">
    <property type="entry name" value="RND_mfp"/>
    <property type="match status" value="1"/>
</dbReference>
<name>A0ABR8VCH7_9BACT</name>
<accession>A0ABR8VCH7</accession>
<dbReference type="Gene3D" id="2.40.420.20">
    <property type="match status" value="1"/>
</dbReference>
<dbReference type="SUPFAM" id="SSF111369">
    <property type="entry name" value="HlyD-like secretion proteins"/>
    <property type="match status" value="1"/>
</dbReference>
<comment type="caution">
    <text evidence="4">The sequence shown here is derived from an EMBL/GenBank/DDBJ whole genome shotgun (WGS) entry which is preliminary data.</text>
</comment>
<organism evidence="4 5">
    <name type="scientific">Phocaeicola faecium</name>
    <dbReference type="NCBI Taxonomy" id="2762213"/>
    <lineage>
        <taxon>Bacteria</taxon>
        <taxon>Pseudomonadati</taxon>
        <taxon>Bacteroidota</taxon>
        <taxon>Bacteroidia</taxon>
        <taxon>Bacteroidales</taxon>
        <taxon>Bacteroidaceae</taxon>
        <taxon>Phocaeicola</taxon>
    </lineage>
</organism>
<sequence>MKKYLFMGTALLFLCGACTQQHNHEAEEAAHEAESHGGHSDEIILTPEKAKAAGVMVETVTPGTFREVIPTSGQVLAAQGDENTLVAATAGVVSFSRTVTEGMSVGRDVELLSVSAENLQDGDPVKRARIAYERAKGEYERAEKLIGERIVSEKEFNVLKENYENARIAYEALSPSKAGKGVAVKSPMAGYVKACFVKEGDYVTVGQPLLSVTQTRRLMLRAEVSERYYSRLHNIASANFQTPYDDKVYSLADLKGRLLSFGKSSDGTSYYVPVTFEFDNRGDVIPGSFVEVYLLASERQNVLSVPVSALTEEQGLYFIYCQIDEECYRKQEVTVGANDGKRVEILSGLKGGEKVVTQGAIHVKLASASTAIPGHTHNH</sequence>
<evidence type="ECO:0000256" key="1">
    <source>
        <dbReference type="ARBA" id="ARBA00009477"/>
    </source>
</evidence>
<dbReference type="InterPro" id="IPR006143">
    <property type="entry name" value="RND_pump_MFP"/>
</dbReference>
<dbReference type="InterPro" id="IPR058649">
    <property type="entry name" value="CzcB_C"/>
</dbReference>
<dbReference type="PANTHER" id="PTHR30097:SF4">
    <property type="entry name" value="SLR6042 PROTEIN"/>
    <property type="match status" value="1"/>
</dbReference>
<evidence type="ECO:0000313" key="4">
    <source>
        <dbReference type="EMBL" id="MBD8002461.1"/>
    </source>
</evidence>
<dbReference type="Pfam" id="PF25975">
    <property type="entry name" value="CzcB_C"/>
    <property type="match status" value="1"/>
</dbReference>
<evidence type="ECO:0000313" key="5">
    <source>
        <dbReference type="Proteomes" id="UP000616346"/>
    </source>
</evidence>
<dbReference type="Proteomes" id="UP000616346">
    <property type="component" value="Unassembled WGS sequence"/>
</dbReference>
<protein>
    <submittedName>
        <fullName evidence="4">Efflux RND transporter periplasmic adaptor subunit</fullName>
    </submittedName>
</protein>
<dbReference type="RefSeq" id="WP_191710362.1">
    <property type="nucleotide sequence ID" value="NZ_JACSPQ010000010.1"/>
</dbReference>
<keyword evidence="5" id="KW-1185">Reference proteome</keyword>
<dbReference type="PANTHER" id="PTHR30097">
    <property type="entry name" value="CATION EFFLUX SYSTEM PROTEIN CUSB"/>
    <property type="match status" value="1"/>
</dbReference>
<comment type="similarity">
    <text evidence="1">Belongs to the membrane fusion protein (MFP) (TC 8.A.1) family.</text>
</comment>
<proteinExistence type="inferred from homology"/>
<dbReference type="Gene3D" id="2.40.30.170">
    <property type="match status" value="1"/>
</dbReference>
<gene>
    <name evidence="4" type="ORF">H9626_09580</name>
</gene>
<feature type="domain" description="CzcB-like C-terminal circularly permuted SH3-like" evidence="3">
    <location>
        <begin position="304"/>
        <end position="364"/>
    </location>
</feature>